<proteinExistence type="inferred from homology"/>
<evidence type="ECO:0000256" key="1">
    <source>
        <dbReference type="ARBA" id="ARBA00007831"/>
    </source>
</evidence>
<evidence type="ECO:0000256" key="4">
    <source>
        <dbReference type="SAM" id="MobiDB-lite"/>
    </source>
</evidence>
<protein>
    <submittedName>
        <fullName evidence="6">Annexin-B12-like</fullName>
    </submittedName>
</protein>
<dbReference type="PROSITE" id="PS50096">
    <property type="entry name" value="IQ"/>
    <property type="match status" value="5"/>
</dbReference>
<feature type="compositionally biased region" description="Basic residues" evidence="4">
    <location>
        <begin position="77"/>
        <end position="87"/>
    </location>
</feature>
<dbReference type="Proteomes" id="UP000695022">
    <property type="component" value="Unplaced"/>
</dbReference>
<sequence length="606" mass="68674">MAAVQLTEEAAATRIQARYRGHAVRTHRVAVDKVVDNATNDEKTVVGEERESQQEPVTEEQRTRQAATRIQAGVRGHITRKNLRQQRQKQEEEEEAERYRKDAAATKLQAGFRGSQVRRQRRDDNQRKQLGKEKHDEQPGEGAAKEAQRKERDDEKGREKDDAVSKKTSIEKSEKAAVKIQAGYRGFKGRQLVKEKRSAMDNTEKAAVKIQAGFRGYKGRRQAKEERVIRKFTFPKTHGTIVEGANFRPAQEATSLQKFLYSKKPNINGLTGLLSTRNNAQRQTMKDNYQSRFLKDLLEEARSAELSGNFQELAIALLMQTADYDAHCISEAVSGIGTNAAMLTEVMCTQEAADIHNLTQQYKSKHNQKLESVFRSETTGDFQKLMMAICKGVRAADVTVNVADARRDAEMLAKAMHGSKSLKLINFFAKSSFSHIKETQEQYRQIFARPLRDDLKKLKRSQLLQNAFLTTAAYADHPVLYYSEKLHESINNDTMLIRLVVARCEVDLVEIKEAYKEMHHMSLDDAIESKSFNEDYKKLLLAITRGNIDPTTNENPAKQSETDVASRETKRAKSATKEAKNGKKTSKKDTAAVPREPREPLTNGKE</sequence>
<reference evidence="6" key="1">
    <citation type="submission" date="2025-08" db="UniProtKB">
        <authorList>
            <consortium name="RefSeq"/>
        </authorList>
    </citation>
    <scope>IDENTIFICATION</scope>
</reference>
<dbReference type="PANTHER" id="PTHR10502">
    <property type="entry name" value="ANNEXIN"/>
    <property type="match status" value="1"/>
</dbReference>
<keyword evidence="3" id="KW-0041">Annexin</keyword>
<evidence type="ECO:0000256" key="2">
    <source>
        <dbReference type="ARBA" id="ARBA00022737"/>
    </source>
</evidence>
<dbReference type="PANTHER" id="PTHR10502:SF102">
    <property type="entry name" value="ANNEXIN B11"/>
    <property type="match status" value="1"/>
</dbReference>
<dbReference type="RefSeq" id="XP_014679635.1">
    <property type="nucleotide sequence ID" value="XM_014824149.1"/>
</dbReference>
<evidence type="ECO:0000313" key="6">
    <source>
        <dbReference type="RefSeq" id="XP_014679635.1"/>
    </source>
</evidence>
<name>A0ABM1F5B4_PRICU</name>
<organism evidence="5 6">
    <name type="scientific">Priapulus caudatus</name>
    <name type="common">Priapulid worm</name>
    <dbReference type="NCBI Taxonomy" id="37621"/>
    <lineage>
        <taxon>Eukaryota</taxon>
        <taxon>Metazoa</taxon>
        <taxon>Ecdysozoa</taxon>
        <taxon>Scalidophora</taxon>
        <taxon>Priapulida</taxon>
        <taxon>Priapulimorpha</taxon>
        <taxon>Priapulimorphida</taxon>
        <taxon>Priapulidae</taxon>
        <taxon>Priapulus</taxon>
    </lineage>
</organism>
<comment type="similarity">
    <text evidence="1">Belongs to the annexin family.</text>
</comment>
<dbReference type="Gene3D" id="1.20.5.190">
    <property type="match status" value="2"/>
</dbReference>
<evidence type="ECO:0000313" key="5">
    <source>
        <dbReference type="Proteomes" id="UP000695022"/>
    </source>
</evidence>
<keyword evidence="2" id="KW-0677">Repeat</keyword>
<dbReference type="Gene3D" id="1.10.220.10">
    <property type="entry name" value="Annexin"/>
    <property type="match status" value="4"/>
</dbReference>
<feature type="compositionally biased region" description="Polar residues" evidence="4">
    <location>
        <begin position="549"/>
        <end position="559"/>
    </location>
</feature>
<dbReference type="InterPro" id="IPR037104">
    <property type="entry name" value="Annexin_sf"/>
</dbReference>
<dbReference type="InterPro" id="IPR018502">
    <property type="entry name" value="Annexin_repeat"/>
</dbReference>
<dbReference type="GeneID" id="106819528"/>
<dbReference type="SMART" id="SM00335">
    <property type="entry name" value="ANX"/>
    <property type="match status" value="3"/>
</dbReference>
<feature type="compositionally biased region" description="Basic and acidic residues" evidence="4">
    <location>
        <begin position="121"/>
        <end position="176"/>
    </location>
</feature>
<keyword evidence="5" id="KW-1185">Reference proteome</keyword>
<evidence type="ECO:0000256" key="3">
    <source>
        <dbReference type="ARBA" id="ARBA00023216"/>
    </source>
</evidence>
<accession>A0ABM1F5B4</accession>
<dbReference type="InterPro" id="IPR001464">
    <property type="entry name" value="Annexin"/>
</dbReference>
<gene>
    <name evidence="6" type="primary">LOC106819528</name>
</gene>
<feature type="region of interest" description="Disordered" evidence="4">
    <location>
        <begin position="547"/>
        <end position="606"/>
    </location>
</feature>
<feature type="region of interest" description="Disordered" evidence="4">
    <location>
        <begin position="36"/>
        <end position="176"/>
    </location>
</feature>
<dbReference type="SUPFAM" id="SSF47874">
    <property type="entry name" value="Annexin"/>
    <property type="match status" value="1"/>
</dbReference>
<dbReference type="InterPro" id="IPR000048">
    <property type="entry name" value="IQ_motif_EF-hand-BS"/>
</dbReference>
<dbReference type="Pfam" id="PF00191">
    <property type="entry name" value="Annexin"/>
    <property type="match status" value="3"/>
</dbReference>
<dbReference type="PROSITE" id="PS51897">
    <property type="entry name" value="ANNEXIN_2"/>
    <property type="match status" value="3"/>
</dbReference>
<feature type="compositionally biased region" description="Basic and acidic residues" evidence="4">
    <location>
        <begin position="36"/>
        <end position="63"/>
    </location>
</feature>
<dbReference type="SMART" id="SM00015">
    <property type="entry name" value="IQ"/>
    <property type="match status" value="5"/>
</dbReference>
<dbReference type="Pfam" id="PF00612">
    <property type="entry name" value="IQ"/>
    <property type="match status" value="5"/>
</dbReference>
<feature type="compositionally biased region" description="Basic and acidic residues" evidence="4">
    <location>
        <begin position="560"/>
        <end position="606"/>
    </location>
</feature>
<dbReference type="PRINTS" id="PR00196">
    <property type="entry name" value="ANNEXIN"/>
</dbReference>